<feature type="domain" description="Response regulatory" evidence="3">
    <location>
        <begin position="14"/>
        <end position="156"/>
    </location>
</feature>
<gene>
    <name evidence="4" type="ORF">EJB05_56131</name>
</gene>
<evidence type="ECO:0000259" key="3">
    <source>
        <dbReference type="PROSITE" id="PS50110"/>
    </source>
</evidence>
<dbReference type="EMBL" id="RWGY01000841">
    <property type="protein sequence ID" value="TVT98556.1"/>
    <property type="molecule type" value="Genomic_DNA"/>
</dbReference>
<dbReference type="GO" id="GO:0009736">
    <property type="term" value="P:cytokinin-activated signaling pathway"/>
    <property type="evidence" value="ECO:0007669"/>
    <property type="project" value="InterPro"/>
</dbReference>
<evidence type="ECO:0000313" key="5">
    <source>
        <dbReference type="Proteomes" id="UP000324897"/>
    </source>
</evidence>
<dbReference type="InterPro" id="IPR001789">
    <property type="entry name" value="Sig_transdc_resp-reg_receiver"/>
</dbReference>
<dbReference type="OrthoDB" id="60033at2759"/>
<evidence type="ECO:0000313" key="4">
    <source>
        <dbReference type="EMBL" id="TVT98556.1"/>
    </source>
</evidence>
<evidence type="ECO:0000256" key="1">
    <source>
        <dbReference type="ARBA" id="ARBA00023012"/>
    </source>
</evidence>
<dbReference type="AlphaFoldDB" id="A0A5J9SI85"/>
<dbReference type="Gene3D" id="3.40.50.2300">
    <property type="match status" value="1"/>
</dbReference>
<comment type="caution">
    <text evidence="4">The sequence shown here is derived from an EMBL/GenBank/DDBJ whole genome shotgun (WGS) entry which is preliminary data.</text>
</comment>
<sequence length="263" mass="28435">MEGRGKEMEEGVMRVLLVDDSPVDRRVAQLLLNSNSCAGSFHVFCALKPIRSQFDMRCFPKVLIAHSVHATDTTLLESNQLNFHTVIAVDSAKKAMEFLGLTDGKALNPLKPIPVIVMSSEDEPQRISRCLSAGAEDYIVKPLQSKDVQRLRNCTLAKPKGSSPCDPVTKRKHLPAPDHAAAAVSTASPSERRAHFTGVAMARTAFVKRRALPILPAPLQARPAAVRRPLPGRAAAQMVIAQLPALAVVRLSSSNGAPRFRAG</sequence>
<dbReference type="Proteomes" id="UP000324897">
    <property type="component" value="Unassembled WGS sequence"/>
</dbReference>
<dbReference type="PANTHER" id="PTHR43874">
    <property type="entry name" value="TWO-COMPONENT RESPONSE REGULATOR"/>
    <property type="match status" value="1"/>
</dbReference>
<dbReference type="Gramene" id="TVT98556">
    <property type="protein sequence ID" value="TVT98556"/>
    <property type="gene ID" value="EJB05_56131"/>
</dbReference>
<organism evidence="4 5">
    <name type="scientific">Eragrostis curvula</name>
    <name type="common">weeping love grass</name>
    <dbReference type="NCBI Taxonomy" id="38414"/>
    <lineage>
        <taxon>Eukaryota</taxon>
        <taxon>Viridiplantae</taxon>
        <taxon>Streptophyta</taxon>
        <taxon>Embryophyta</taxon>
        <taxon>Tracheophyta</taxon>
        <taxon>Spermatophyta</taxon>
        <taxon>Magnoliopsida</taxon>
        <taxon>Liliopsida</taxon>
        <taxon>Poales</taxon>
        <taxon>Poaceae</taxon>
        <taxon>PACMAD clade</taxon>
        <taxon>Chloridoideae</taxon>
        <taxon>Eragrostideae</taxon>
        <taxon>Eragrostidinae</taxon>
        <taxon>Eragrostis</taxon>
    </lineage>
</organism>
<protein>
    <recommendedName>
        <fullName evidence="3">Response regulatory domain-containing protein</fullName>
    </recommendedName>
</protein>
<feature type="modified residue" description="4-aspartylphosphate" evidence="2">
    <location>
        <position position="72"/>
    </location>
</feature>
<name>A0A5J9SI85_9POAL</name>
<dbReference type="SUPFAM" id="SSF52172">
    <property type="entry name" value="CheY-like"/>
    <property type="match status" value="1"/>
</dbReference>
<dbReference type="PANTHER" id="PTHR43874:SF28">
    <property type="entry name" value="TWO-COMPONENT RESPONSE REGULATOR ORR1"/>
    <property type="match status" value="1"/>
</dbReference>
<keyword evidence="1" id="KW-0902">Two-component regulatory system</keyword>
<keyword evidence="5" id="KW-1185">Reference proteome</keyword>
<dbReference type="PROSITE" id="PS50110">
    <property type="entry name" value="RESPONSE_REGULATORY"/>
    <property type="match status" value="1"/>
</dbReference>
<reference evidence="4 5" key="1">
    <citation type="journal article" date="2019" name="Sci. Rep.">
        <title>A high-quality genome of Eragrostis curvula grass provides insights into Poaceae evolution and supports new strategies to enhance forage quality.</title>
        <authorList>
            <person name="Carballo J."/>
            <person name="Santos B.A.C.M."/>
            <person name="Zappacosta D."/>
            <person name="Garbus I."/>
            <person name="Selva J.P."/>
            <person name="Gallo C.A."/>
            <person name="Diaz A."/>
            <person name="Albertini E."/>
            <person name="Caccamo M."/>
            <person name="Echenique V."/>
        </authorList>
    </citation>
    <scope>NUCLEOTIDE SEQUENCE [LARGE SCALE GENOMIC DNA]</scope>
    <source>
        <strain evidence="5">cv. Victoria</strain>
        <tissue evidence="4">Leaf</tissue>
    </source>
</reference>
<accession>A0A5J9SI85</accession>
<proteinExistence type="predicted"/>
<evidence type="ECO:0000256" key="2">
    <source>
        <dbReference type="PROSITE-ProRule" id="PRU00169"/>
    </source>
</evidence>
<dbReference type="InterPro" id="IPR045279">
    <property type="entry name" value="ARR-like"/>
</dbReference>
<keyword evidence="2" id="KW-0597">Phosphoprotein</keyword>
<dbReference type="InterPro" id="IPR011006">
    <property type="entry name" value="CheY-like_superfamily"/>
</dbReference>
<dbReference type="GO" id="GO:0000160">
    <property type="term" value="P:phosphorelay signal transduction system"/>
    <property type="evidence" value="ECO:0007669"/>
    <property type="project" value="UniProtKB-KW"/>
</dbReference>